<dbReference type="GO" id="GO:0046656">
    <property type="term" value="P:folic acid biosynthetic process"/>
    <property type="evidence" value="ECO:0007669"/>
    <property type="project" value="UniProtKB-KW"/>
</dbReference>
<dbReference type="UniPathway" id="UPA00077">
    <property type="reaction ID" value="UER00155"/>
</dbReference>
<dbReference type="EMBL" id="JACGWU010000007">
    <property type="protein sequence ID" value="MBA8829786.1"/>
    <property type="molecule type" value="Genomic_DNA"/>
</dbReference>
<evidence type="ECO:0000256" key="2">
    <source>
        <dbReference type="ARBA" id="ARBA00005051"/>
    </source>
</evidence>
<evidence type="ECO:0000256" key="8">
    <source>
        <dbReference type="ARBA" id="ARBA00022909"/>
    </source>
</evidence>
<protein>
    <recommendedName>
        <fullName evidence="3">2-amino-4-hydroxy-6-hydroxymethyldihydropteridine diphosphokinase</fullName>
        <ecNumber evidence="3">2.7.6.3</ecNumber>
    </recommendedName>
</protein>
<dbReference type="GO" id="GO:0046654">
    <property type="term" value="P:tetrahydrofolate biosynthetic process"/>
    <property type="evidence" value="ECO:0007669"/>
    <property type="project" value="UniProtKB-UniPathway"/>
</dbReference>
<dbReference type="GO" id="GO:0005524">
    <property type="term" value="F:ATP binding"/>
    <property type="evidence" value="ECO:0007669"/>
    <property type="project" value="UniProtKB-KW"/>
</dbReference>
<reference evidence="11 12" key="1">
    <citation type="submission" date="2020-07" db="EMBL/GenBank/DDBJ databases">
        <title>Sequencing the genomes of 1000 actinobacteria strains.</title>
        <authorList>
            <person name="Klenk H.-P."/>
        </authorList>
    </citation>
    <scope>NUCLEOTIDE SEQUENCE [LARGE SCALE GENOMIC DNA]</scope>
    <source>
        <strain evidence="11 12">DSM 23737</strain>
    </source>
</reference>
<evidence type="ECO:0000256" key="1">
    <source>
        <dbReference type="ARBA" id="ARBA00000198"/>
    </source>
</evidence>
<comment type="caution">
    <text evidence="11">The sequence shown here is derived from an EMBL/GenBank/DDBJ whole genome shotgun (WGS) entry which is preliminary data.</text>
</comment>
<evidence type="ECO:0000313" key="11">
    <source>
        <dbReference type="EMBL" id="MBA8829786.1"/>
    </source>
</evidence>
<dbReference type="EC" id="2.7.6.3" evidence="3"/>
<comment type="catalytic activity">
    <reaction evidence="1">
        <text>6-hydroxymethyl-7,8-dihydropterin + ATP = (7,8-dihydropterin-6-yl)methyl diphosphate + AMP + H(+)</text>
        <dbReference type="Rhea" id="RHEA:11412"/>
        <dbReference type="ChEBI" id="CHEBI:15378"/>
        <dbReference type="ChEBI" id="CHEBI:30616"/>
        <dbReference type="ChEBI" id="CHEBI:44841"/>
        <dbReference type="ChEBI" id="CHEBI:72950"/>
        <dbReference type="ChEBI" id="CHEBI:456215"/>
        <dbReference type="EC" id="2.7.6.3"/>
    </reaction>
</comment>
<feature type="domain" description="7,8-dihydro-6-hydroxymethylpterin-pyrophosphokinase" evidence="10">
    <location>
        <begin position="25"/>
        <end position="157"/>
    </location>
</feature>
<dbReference type="PANTHER" id="PTHR43071">
    <property type="entry name" value="2-AMINO-4-HYDROXY-6-HYDROXYMETHYLDIHYDROPTERIDINE PYROPHOSPHOKINASE"/>
    <property type="match status" value="1"/>
</dbReference>
<dbReference type="NCBIfam" id="TIGR01498">
    <property type="entry name" value="folK"/>
    <property type="match status" value="1"/>
</dbReference>
<dbReference type="GO" id="GO:0003848">
    <property type="term" value="F:2-amino-4-hydroxy-6-hydroxymethyldihydropteridine diphosphokinase activity"/>
    <property type="evidence" value="ECO:0007669"/>
    <property type="project" value="UniProtKB-EC"/>
</dbReference>
<evidence type="ECO:0000256" key="7">
    <source>
        <dbReference type="ARBA" id="ARBA00022840"/>
    </source>
</evidence>
<dbReference type="RefSeq" id="WP_182485208.1">
    <property type="nucleotide sequence ID" value="NZ_JACGWU010000007.1"/>
</dbReference>
<evidence type="ECO:0000256" key="4">
    <source>
        <dbReference type="ARBA" id="ARBA00022679"/>
    </source>
</evidence>
<dbReference type="InterPro" id="IPR000550">
    <property type="entry name" value="Hppk"/>
</dbReference>
<evidence type="ECO:0000256" key="3">
    <source>
        <dbReference type="ARBA" id="ARBA00013253"/>
    </source>
</evidence>
<name>A0A7W3PPY1_9MICO</name>
<dbReference type="Gene3D" id="3.30.70.560">
    <property type="entry name" value="7,8-Dihydro-6-hydroxymethylpterin-pyrophosphokinase HPPK"/>
    <property type="match status" value="1"/>
</dbReference>
<dbReference type="Pfam" id="PF01288">
    <property type="entry name" value="HPPK"/>
    <property type="match status" value="1"/>
</dbReference>
<dbReference type="Proteomes" id="UP000524237">
    <property type="component" value="Unassembled WGS sequence"/>
</dbReference>
<proteinExistence type="predicted"/>
<feature type="region of interest" description="Disordered" evidence="9">
    <location>
        <begin position="1"/>
        <end position="21"/>
    </location>
</feature>
<dbReference type="SUPFAM" id="SSF55083">
    <property type="entry name" value="6-hydroxymethyl-7,8-dihydropterin pyrophosphokinase, HPPK"/>
    <property type="match status" value="1"/>
</dbReference>
<gene>
    <name evidence="11" type="ORF">FB555_001902</name>
</gene>
<dbReference type="PANTHER" id="PTHR43071:SF1">
    <property type="entry name" value="2-AMINO-4-HYDROXY-6-HYDROXYMETHYLDIHYDROPTERIDINE PYROPHOSPHOKINASE"/>
    <property type="match status" value="1"/>
</dbReference>
<evidence type="ECO:0000256" key="5">
    <source>
        <dbReference type="ARBA" id="ARBA00022741"/>
    </source>
</evidence>
<evidence type="ECO:0000313" key="12">
    <source>
        <dbReference type="Proteomes" id="UP000524237"/>
    </source>
</evidence>
<keyword evidence="7" id="KW-0067">ATP-binding</keyword>
<keyword evidence="12" id="KW-1185">Reference proteome</keyword>
<keyword evidence="4" id="KW-0808">Transferase</keyword>
<dbReference type="InterPro" id="IPR035907">
    <property type="entry name" value="Hppk_sf"/>
</dbReference>
<accession>A0A7W3PPY1</accession>
<comment type="pathway">
    <text evidence="2">Cofactor biosynthesis; tetrahydrofolate biosynthesis; 2-amino-4-hydroxy-6-hydroxymethyl-7,8-dihydropteridine diphosphate from 7,8-dihydroneopterin triphosphate: step 4/4.</text>
</comment>
<sequence>MSGQTPQGSSEQGSSEQGSSQHGAVIAFGANLGDRVSTIRAAAAEIDALPGTHVIVLSSFVESAAVKPDGVDLSAPEYLNAVALIETTLAPHDLLSALNGIEHAHGRTREVRWGDRTLDLDIITYDNLEISDESLTLPHPRVGDRSFVLAPWLELDPDAAIPGRGNAAELLAFCPDPVRAHVEVVVGQ</sequence>
<dbReference type="CDD" id="cd00483">
    <property type="entry name" value="HPPK"/>
    <property type="match status" value="1"/>
</dbReference>
<dbReference type="AlphaFoldDB" id="A0A7W3PPY1"/>
<evidence type="ECO:0000256" key="9">
    <source>
        <dbReference type="SAM" id="MobiDB-lite"/>
    </source>
</evidence>
<dbReference type="GO" id="GO:0016301">
    <property type="term" value="F:kinase activity"/>
    <property type="evidence" value="ECO:0007669"/>
    <property type="project" value="UniProtKB-KW"/>
</dbReference>
<evidence type="ECO:0000259" key="10">
    <source>
        <dbReference type="Pfam" id="PF01288"/>
    </source>
</evidence>
<keyword evidence="5" id="KW-0547">Nucleotide-binding</keyword>
<evidence type="ECO:0000256" key="6">
    <source>
        <dbReference type="ARBA" id="ARBA00022777"/>
    </source>
</evidence>
<keyword evidence="8" id="KW-0289">Folate biosynthesis</keyword>
<keyword evidence="6 11" id="KW-0418">Kinase</keyword>
<organism evidence="11 12">
    <name type="scientific">Alpinimonas psychrophila</name>
    <dbReference type="NCBI Taxonomy" id="748908"/>
    <lineage>
        <taxon>Bacteria</taxon>
        <taxon>Bacillati</taxon>
        <taxon>Actinomycetota</taxon>
        <taxon>Actinomycetes</taxon>
        <taxon>Micrococcales</taxon>
        <taxon>Microbacteriaceae</taxon>
        <taxon>Alpinimonas</taxon>
    </lineage>
</organism>